<reference evidence="11" key="1">
    <citation type="journal article" date="2010" name="Science">
        <title>The genome of the Western clawed frog Xenopus tropicalis.</title>
        <authorList>
            <person name="Hellsten U."/>
            <person name="Harland R.M."/>
            <person name="Gilchrist M.J."/>
            <person name="Hendrix D."/>
            <person name="Jurka J."/>
            <person name="Kapitonov V."/>
            <person name="Ovcharenko I."/>
            <person name="Putnam N.H."/>
            <person name="Shu S."/>
            <person name="Taher L."/>
            <person name="Blitz I.L."/>
            <person name="Blumberg B."/>
            <person name="Dichmann D.S."/>
            <person name="Dubchak I."/>
            <person name="Amaya E."/>
            <person name="Detter J.C."/>
            <person name="Fletcher R."/>
            <person name="Gerhard D.S."/>
            <person name="Goodstein D."/>
            <person name="Graves T."/>
            <person name="Grigoriev I.V."/>
            <person name="Grimwood J."/>
            <person name="Kawashima T."/>
            <person name="Lindquist E."/>
            <person name="Lucas S.M."/>
            <person name="Mead P.E."/>
            <person name="Mitros T."/>
            <person name="Ogino H."/>
            <person name="Ohta Y."/>
            <person name="Poliakov A.V."/>
            <person name="Pollet N."/>
            <person name="Robert J."/>
            <person name="Salamov A."/>
            <person name="Sater A.K."/>
            <person name="Schmutz J."/>
            <person name="Terry A."/>
            <person name="Vize P.D."/>
            <person name="Warren W.C."/>
            <person name="Wells D."/>
            <person name="Wills A."/>
            <person name="Wilson R.K."/>
            <person name="Zimmerman L.B."/>
            <person name="Zorn A.M."/>
            <person name="Grainger R."/>
            <person name="Grammer T."/>
            <person name="Khokha M.K."/>
            <person name="Richardson P.M."/>
            <person name="Rokhsar D.S."/>
        </authorList>
    </citation>
    <scope>NUCLEOTIDE SEQUENCE [LARGE SCALE GENOMIC DNA]</scope>
    <source>
        <strain evidence="11">Nigerian</strain>
    </source>
</reference>
<evidence type="ECO:0000313" key="11">
    <source>
        <dbReference type="Ensembl" id="ENSXETP00000106539"/>
    </source>
</evidence>
<name>A0A803JF75_XENTR</name>
<dbReference type="Bgee" id="ENSXETG00000041350">
    <property type="expression patterns" value="Expressed in embryo and 1 other cell type or tissue"/>
</dbReference>
<dbReference type="Gene3D" id="3.30.200.20">
    <property type="entry name" value="Phosphorylase Kinase, domain 1"/>
    <property type="match status" value="1"/>
</dbReference>
<dbReference type="InterPro" id="IPR011009">
    <property type="entry name" value="Kinase-like_dom_sf"/>
</dbReference>
<evidence type="ECO:0000256" key="1">
    <source>
        <dbReference type="ARBA" id="ARBA00010886"/>
    </source>
</evidence>
<accession>A0A803JF75</accession>
<evidence type="ECO:0000256" key="8">
    <source>
        <dbReference type="ARBA" id="ARBA00047899"/>
    </source>
</evidence>
<dbReference type="SMART" id="SM00220">
    <property type="entry name" value="S_TKc"/>
    <property type="match status" value="1"/>
</dbReference>
<dbReference type="PROSITE" id="PS50011">
    <property type="entry name" value="PROTEIN_KINASE_DOM"/>
    <property type="match status" value="1"/>
</dbReference>
<gene>
    <name evidence="11" type="primary">LOC100486125</name>
</gene>
<dbReference type="PROSITE" id="PS00108">
    <property type="entry name" value="PROTEIN_KINASE_ST"/>
    <property type="match status" value="1"/>
</dbReference>
<feature type="domain" description="Protein kinase" evidence="10">
    <location>
        <begin position="41"/>
        <end position="297"/>
    </location>
</feature>
<keyword evidence="3" id="KW-0723">Serine/threonine-protein kinase</keyword>
<evidence type="ECO:0000256" key="3">
    <source>
        <dbReference type="ARBA" id="ARBA00022527"/>
    </source>
</evidence>
<evidence type="ECO:0000259" key="10">
    <source>
        <dbReference type="PROSITE" id="PS50011"/>
    </source>
</evidence>
<dbReference type="GeneTree" id="ENSGT00940000160525"/>
<keyword evidence="4" id="KW-0808">Transferase</keyword>
<keyword evidence="6" id="KW-0418">Kinase</keyword>
<evidence type="ECO:0000256" key="9">
    <source>
        <dbReference type="ARBA" id="ARBA00048679"/>
    </source>
</evidence>
<keyword evidence="7" id="KW-0067">ATP-binding</keyword>
<evidence type="ECO:0000256" key="4">
    <source>
        <dbReference type="ARBA" id="ARBA00022679"/>
    </source>
</evidence>
<dbReference type="AlphaFoldDB" id="A0A803JF75"/>
<evidence type="ECO:0000256" key="7">
    <source>
        <dbReference type="ARBA" id="ARBA00022840"/>
    </source>
</evidence>
<dbReference type="SUPFAM" id="SSF56112">
    <property type="entry name" value="Protein kinase-like (PK-like)"/>
    <property type="match status" value="1"/>
</dbReference>
<dbReference type="InterPro" id="IPR051131">
    <property type="entry name" value="NEK_Ser/Thr_kinase_NIMA"/>
</dbReference>
<dbReference type="InterPro" id="IPR008271">
    <property type="entry name" value="Ser/Thr_kinase_AS"/>
</dbReference>
<dbReference type="GO" id="GO:0004674">
    <property type="term" value="F:protein serine/threonine kinase activity"/>
    <property type="evidence" value="ECO:0007669"/>
    <property type="project" value="UniProtKB-KW"/>
</dbReference>
<dbReference type="Ensembl" id="ENSXETT00000110872">
    <property type="protein sequence ID" value="ENSXETP00000106539"/>
    <property type="gene ID" value="ENSXETG00000041350"/>
</dbReference>
<comment type="catalytic activity">
    <reaction evidence="8">
        <text>L-threonyl-[protein] + ATP = O-phospho-L-threonyl-[protein] + ADP + H(+)</text>
        <dbReference type="Rhea" id="RHEA:46608"/>
        <dbReference type="Rhea" id="RHEA-COMP:11060"/>
        <dbReference type="Rhea" id="RHEA-COMP:11605"/>
        <dbReference type="ChEBI" id="CHEBI:15378"/>
        <dbReference type="ChEBI" id="CHEBI:30013"/>
        <dbReference type="ChEBI" id="CHEBI:30616"/>
        <dbReference type="ChEBI" id="CHEBI:61977"/>
        <dbReference type="ChEBI" id="CHEBI:456216"/>
        <dbReference type="EC" id="2.7.11.1"/>
    </reaction>
</comment>
<dbReference type="InterPro" id="IPR001245">
    <property type="entry name" value="Ser-Thr/Tyr_kinase_cat_dom"/>
</dbReference>
<dbReference type="PANTHER" id="PTHR44899">
    <property type="entry name" value="CAMK FAMILY PROTEIN KINASE"/>
    <property type="match status" value="1"/>
</dbReference>
<dbReference type="InParanoid" id="A0A803JF75"/>
<evidence type="ECO:0000256" key="2">
    <source>
        <dbReference type="ARBA" id="ARBA00012513"/>
    </source>
</evidence>
<dbReference type="PANTHER" id="PTHR44899:SF9">
    <property type="entry name" value="SERINE_THREONINE-PROTEIN KINASE NEK11"/>
    <property type="match status" value="1"/>
</dbReference>
<dbReference type="PRINTS" id="PR00109">
    <property type="entry name" value="TYRKINASE"/>
</dbReference>
<dbReference type="EC" id="2.7.11.1" evidence="2"/>
<evidence type="ECO:0000256" key="5">
    <source>
        <dbReference type="ARBA" id="ARBA00022741"/>
    </source>
</evidence>
<comment type="similarity">
    <text evidence="1">Belongs to the protein kinase superfamily. NEK Ser/Thr protein kinase family. NIMA subfamily.</text>
</comment>
<sequence>MCSQVAYICCVPQMDVTVDSHRTSSTFYGGFAPGSIIMGRYNIHHTLGSGSFATAYLVTDAKDAGHQKVLKRIPCEGMKPDATLPSAREAKLLGSLRHPFIVRFLSSFLEKEDFCIITEFCEGGDLQNRIQKQREKSQLFPEEHVMEWFIQLLLGVNYLHERLILHRDLKSKNIFLKNGTVKIGDFGVSRILSMPSDMATTFTGTPHYMSPEVLEHYGYNAKSDIWSLGCILYEICALRHAYDSANWIKLVSQIVEGPCPSLPSQYSAELNDILKRVLNKDPQQRPSASEILHMPTVVDHEKVLSIWLQEALHEGRQDCGSEDAARIAVEMQEKLHVDSLRIMRQVQEMAPRQRRRIRKEEQQETHMKKIKRAVDRLYKEMHPKSGQNRRSEINGDEDETPADVIHISEGSCKDSCSDSEEDISGEIEDKTLSSVLTISMPLSEEQSSTLSAYQSCLQHFLDSSTNGYGFGTSGASVSVCNEEELACLKQICLQCLGEEGFLKVYEYLKHIYSQQDSDYEESQEQVIFEPQEMRLYPQHCQQVQQLLFLEERMKHESQFSWL</sequence>
<proteinExistence type="inferred from homology"/>
<dbReference type="Pfam" id="PF00069">
    <property type="entry name" value="Pkinase"/>
    <property type="match status" value="1"/>
</dbReference>
<dbReference type="Gene3D" id="1.10.510.10">
    <property type="entry name" value="Transferase(Phosphotransferase) domain 1"/>
    <property type="match status" value="1"/>
</dbReference>
<reference evidence="11" key="2">
    <citation type="submission" date="2021-03" db="UniProtKB">
        <authorList>
            <consortium name="Ensembl"/>
        </authorList>
    </citation>
    <scope>IDENTIFICATION</scope>
</reference>
<organism evidence="11">
    <name type="scientific">Xenopus tropicalis</name>
    <name type="common">Western clawed frog</name>
    <name type="synonym">Silurana tropicalis</name>
    <dbReference type="NCBI Taxonomy" id="8364"/>
    <lineage>
        <taxon>Eukaryota</taxon>
        <taxon>Metazoa</taxon>
        <taxon>Chordata</taxon>
        <taxon>Craniata</taxon>
        <taxon>Vertebrata</taxon>
        <taxon>Euteleostomi</taxon>
        <taxon>Amphibia</taxon>
        <taxon>Batrachia</taxon>
        <taxon>Anura</taxon>
        <taxon>Pipoidea</taxon>
        <taxon>Pipidae</taxon>
        <taxon>Xenopodinae</taxon>
        <taxon>Xenopus</taxon>
        <taxon>Silurana</taxon>
    </lineage>
</organism>
<keyword evidence="5" id="KW-0547">Nucleotide-binding</keyword>
<dbReference type="InterPro" id="IPR000719">
    <property type="entry name" value="Prot_kinase_dom"/>
</dbReference>
<protein>
    <recommendedName>
        <fullName evidence="2">non-specific serine/threonine protein kinase</fullName>
        <ecNumber evidence="2">2.7.11.1</ecNumber>
    </recommendedName>
</protein>
<evidence type="ECO:0000256" key="6">
    <source>
        <dbReference type="ARBA" id="ARBA00022777"/>
    </source>
</evidence>
<comment type="catalytic activity">
    <reaction evidence="9">
        <text>L-seryl-[protein] + ATP = O-phospho-L-seryl-[protein] + ADP + H(+)</text>
        <dbReference type="Rhea" id="RHEA:17989"/>
        <dbReference type="Rhea" id="RHEA-COMP:9863"/>
        <dbReference type="Rhea" id="RHEA-COMP:11604"/>
        <dbReference type="ChEBI" id="CHEBI:15378"/>
        <dbReference type="ChEBI" id="CHEBI:29999"/>
        <dbReference type="ChEBI" id="CHEBI:30616"/>
        <dbReference type="ChEBI" id="CHEBI:83421"/>
        <dbReference type="ChEBI" id="CHEBI:456216"/>
        <dbReference type="EC" id="2.7.11.1"/>
    </reaction>
</comment>
<dbReference type="GO" id="GO:0005524">
    <property type="term" value="F:ATP binding"/>
    <property type="evidence" value="ECO:0007669"/>
    <property type="project" value="UniProtKB-KW"/>
</dbReference>